<dbReference type="AlphaFoldDB" id="A0A381U2R3"/>
<keyword evidence="2" id="KW-0697">Rotamase</keyword>
<name>A0A381U2R3_9ZZZZ</name>
<dbReference type="PROSITE" id="PS00170">
    <property type="entry name" value="CSA_PPIASE_1"/>
    <property type="match status" value="1"/>
</dbReference>
<evidence type="ECO:0000256" key="1">
    <source>
        <dbReference type="ARBA" id="ARBA00013194"/>
    </source>
</evidence>
<dbReference type="Gene3D" id="2.40.100.10">
    <property type="entry name" value="Cyclophilin-like"/>
    <property type="match status" value="1"/>
</dbReference>
<dbReference type="InterPro" id="IPR011990">
    <property type="entry name" value="TPR-like_helical_dom_sf"/>
</dbReference>
<dbReference type="GO" id="GO:0003755">
    <property type="term" value="F:peptidyl-prolyl cis-trans isomerase activity"/>
    <property type="evidence" value="ECO:0007669"/>
    <property type="project" value="UniProtKB-KW"/>
</dbReference>
<feature type="domain" description="PPIase cyclophilin-type" evidence="4">
    <location>
        <begin position="169"/>
        <end position="342"/>
    </location>
</feature>
<dbReference type="Pfam" id="PF00160">
    <property type="entry name" value="Pro_isomerase"/>
    <property type="match status" value="1"/>
</dbReference>
<proteinExistence type="predicted"/>
<organism evidence="5">
    <name type="scientific">marine metagenome</name>
    <dbReference type="NCBI Taxonomy" id="408172"/>
    <lineage>
        <taxon>unclassified sequences</taxon>
        <taxon>metagenomes</taxon>
        <taxon>ecological metagenomes</taxon>
    </lineage>
</organism>
<dbReference type="PRINTS" id="PR00153">
    <property type="entry name" value="CSAPPISMRASE"/>
</dbReference>
<dbReference type="InterPro" id="IPR002130">
    <property type="entry name" value="Cyclophilin-type_PPIase_dom"/>
</dbReference>
<dbReference type="EC" id="5.2.1.8" evidence="1"/>
<sequence>MPVPEELQKAWDNAIELTENEDPEEALDVLRSAWLFAENKAQESRTLRYAADANTELGRIDEPNQKRHWQKAHTDYSKALAFDPKNKETRRRMNKLASMMDEQAISLGLGFQMFDEGNPTPIGLFAMLASLVLVLVSFKVVADFLDGDEPNPIVVFEVTYSVDGQEVKGEIEIELYQSDAPLHVGSFVSHVEDFRYDFTEFHRIIGDFMIQGGDIENTQGRGGYSAHYYGWCDGREAPLDQCSLEDWSIPYEHENGLKHTAGAIAAAHGGLNTDGSQFYIVPDDGQASHLDWEEGKDCSQQSCHTVFGYVISGMEHVNAMSEVPTDANNAPVEPVRLLMAHLTA</sequence>
<dbReference type="PROSITE" id="PS50072">
    <property type="entry name" value="CSA_PPIASE_2"/>
    <property type="match status" value="1"/>
</dbReference>
<evidence type="ECO:0000313" key="5">
    <source>
        <dbReference type="EMBL" id="SVA22526.1"/>
    </source>
</evidence>
<evidence type="ECO:0000256" key="3">
    <source>
        <dbReference type="ARBA" id="ARBA00023235"/>
    </source>
</evidence>
<accession>A0A381U2R3</accession>
<dbReference type="PANTHER" id="PTHR45625">
    <property type="entry name" value="PEPTIDYL-PROLYL CIS-TRANS ISOMERASE-RELATED"/>
    <property type="match status" value="1"/>
</dbReference>
<dbReference type="InterPro" id="IPR044666">
    <property type="entry name" value="Cyclophilin_A-like"/>
</dbReference>
<protein>
    <recommendedName>
        <fullName evidence="1">peptidylprolyl isomerase</fullName>
        <ecNumber evidence="1">5.2.1.8</ecNumber>
    </recommendedName>
</protein>
<dbReference type="InterPro" id="IPR029000">
    <property type="entry name" value="Cyclophilin-like_dom_sf"/>
</dbReference>
<dbReference type="CDD" id="cd00317">
    <property type="entry name" value="cyclophilin"/>
    <property type="match status" value="1"/>
</dbReference>
<dbReference type="Gene3D" id="1.25.40.10">
    <property type="entry name" value="Tetratricopeptide repeat domain"/>
    <property type="match status" value="1"/>
</dbReference>
<gene>
    <name evidence="5" type="ORF">METZ01_LOCUS75380</name>
</gene>
<dbReference type="GO" id="GO:0006457">
    <property type="term" value="P:protein folding"/>
    <property type="evidence" value="ECO:0007669"/>
    <property type="project" value="InterPro"/>
</dbReference>
<reference evidence="5" key="1">
    <citation type="submission" date="2018-05" db="EMBL/GenBank/DDBJ databases">
        <authorList>
            <person name="Lanie J.A."/>
            <person name="Ng W.-L."/>
            <person name="Kazmierczak K.M."/>
            <person name="Andrzejewski T.M."/>
            <person name="Davidsen T.M."/>
            <person name="Wayne K.J."/>
            <person name="Tettelin H."/>
            <person name="Glass J.I."/>
            <person name="Rusch D."/>
            <person name="Podicherti R."/>
            <person name="Tsui H.-C.T."/>
            <person name="Winkler M.E."/>
        </authorList>
    </citation>
    <scope>NUCLEOTIDE SEQUENCE</scope>
</reference>
<dbReference type="InterPro" id="IPR020892">
    <property type="entry name" value="Cyclophilin-type_PPIase_CS"/>
</dbReference>
<evidence type="ECO:0000259" key="4">
    <source>
        <dbReference type="PROSITE" id="PS50072"/>
    </source>
</evidence>
<evidence type="ECO:0000256" key="2">
    <source>
        <dbReference type="ARBA" id="ARBA00023110"/>
    </source>
</evidence>
<dbReference type="EMBL" id="UINC01005627">
    <property type="protein sequence ID" value="SVA22526.1"/>
    <property type="molecule type" value="Genomic_DNA"/>
</dbReference>
<keyword evidence="3" id="KW-0413">Isomerase</keyword>
<dbReference type="SUPFAM" id="SSF50891">
    <property type="entry name" value="Cyclophilin-like"/>
    <property type="match status" value="1"/>
</dbReference>
<dbReference type="PANTHER" id="PTHR45625:SF4">
    <property type="entry name" value="PEPTIDYLPROLYL ISOMERASE DOMAIN AND WD REPEAT-CONTAINING PROTEIN 1"/>
    <property type="match status" value="1"/>
</dbReference>